<keyword evidence="1" id="KW-0812">Transmembrane</keyword>
<gene>
    <name evidence="2" type="ORF">CVP05_05925</name>
</gene>
<dbReference type="Proteomes" id="UP000229329">
    <property type="component" value="Unassembled WGS sequence"/>
</dbReference>
<keyword evidence="1" id="KW-1133">Transmembrane helix</keyword>
<feature type="transmembrane region" description="Helical" evidence="1">
    <location>
        <begin position="48"/>
        <end position="68"/>
    </location>
</feature>
<accession>A0A2M8S2V6</accession>
<feature type="transmembrane region" description="Helical" evidence="1">
    <location>
        <begin position="9"/>
        <end position="28"/>
    </location>
</feature>
<keyword evidence="3" id="KW-1185">Reference proteome</keyword>
<protein>
    <submittedName>
        <fullName evidence="2">Uncharacterized protein</fullName>
    </submittedName>
</protein>
<keyword evidence="1" id="KW-0472">Membrane</keyword>
<evidence type="ECO:0000256" key="1">
    <source>
        <dbReference type="SAM" id="Phobius"/>
    </source>
</evidence>
<organism evidence="2 3">
    <name type="scientific">Conservatibacter flavescens</name>
    <dbReference type="NCBI Taxonomy" id="28161"/>
    <lineage>
        <taxon>Bacteria</taxon>
        <taxon>Pseudomonadati</taxon>
        <taxon>Pseudomonadota</taxon>
        <taxon>Gammaproteobacteria</taxon>
        <taxon>Pasteurellales</taxon>
        <taxon>Pasteurellaceae</taxon>
        <taxon>Conservatibacter</taxon>
    </lineage>
</organism>
<sequence>MNLYKFSKTIIVLLISVYKILFILGISLDGSYEMIFHEASYNTLIEAVNIMTFLFFYSFISFILVFFYRNFSKFYFFYPAVFAIYLIFIFMLYIKGYNIESIRNISLKYLICFFVDIFLLYILHRNCQKTG</sequence>
<feature type="transmembrane region" description="Helical" evidence="1">
    <location>
        <begin position="106"/>
        <end position="123"/>
    </location>
</feature>
<evidence type="ECO:0000313" key="2">
    <source>
        <dbReference type="EMBL" id="PJG85475.1"/>
    </source>
</evidence>
<evidence type="ECO:0000313" key="3">
    <source>
        <dbReference type="Proteomes" id="UP000229329"/>
    </source>
</evidence>
<comment type="caution">
    <text evidence="2">The sequence shown here is derived from an EMBL/GenBank/DDBJ whole genome shotgun (WGS) entry which is preliminary data.</text>
</comment>
<proteinExistence type="predicted"/>
<reference evidence="2 3" key="1">
    <citation type="submission" date="2017-11" db="EMBL/GenBank/DDBJ databases">
        <title>Reclassification of Bisgaard taxon 7 as Conservatibacter flavescens gen. nov., sp. nov.</title>
        <authorList>
            <person name="Christensen H."/>
        </authorList>
    </citation>
    <scope>NUCLEOTIDE SEQUENCE [LARGE SCALE GENOMIC DNA]</scope>
    <source>
        <strain evidence="2 3">7_4</strain>
    </source>
</reference>
<name>A0A2M8S2V6_9PAST</name>
<feature type="transmembrane region" description="Helical" evidence="1">
    <location>
        <begin position="75"/>
        <end position="94"/>
    </location>
</feature>
<dbReference type="EMBL" id="PHHA01000012">
    <property type="protein sequence ID" value="PJG85475.1"/>
    <property type="molecule type" value="Genomic_DNA"/>
</dbReference>
<dbReference type="AlphaFoldDB" id="A0A2M8S2V6"/>